<evidence type="ECO:0000256" key="2">
    <source>
        <dbReference type="ARBA" id="ARBA00022723"/>
    </source>
</evidence>
<evidence type="ECO:0000313" key="8">
    <source>
        <dbReference type="Proteomes" id="UP001208649"/>
    </source>
</evidence>
<dbReference type="InterPro" id="IPR036909">
    <property type="entry name" value="Cyt_c-like_dom_sf"/>
</dbReference>
<evidence type="ECO:0000256" key="5">
    <source>
        <dbReference type="SAM" id="SignalP"/>
    </source>
</evidence>
<accession>A0ABT2W7T2</accession>
<dbReference type="PROSITE" id="PS51007">
    <property type="entry name" value="CYTC"/>
    <property type="match status" value="1"/>
</dbReference>
<feature type="domain" description="Cytochrome c" evidence="6">
    <location>
        <begin position="37"/>
        <end position="97"/>
    </location>
</feature>
<evidence type="ECO:0000313" key="7">
    <source>
        <dbReference type="EMBL" id="MCU7617312.1"/>
    </source>
</evidence>
<comment type="caution">
    <text evidence="7">The sequence shown here is derived from an EMBL/GenBank/DDBJ whole genome shotgun (WGS) entry which is preliminary data.</text>
</comment>
<evidence type="ECO:0000256" key="1">
    <source>
        <dbReference type="ARBA" id="ARBA00022617"/>
    </source>
</evidence>
<keyword evidence="3 4" id="KW-0408">Iron</keyword>
<keyword evidence="8" id="KW-1185">Reference proteome</keyword>
<dbReference type="Proteomes" id="UP001208649">
    <property type="component" value="Unassembled WGS sequence"/>
</dbReference>
<dbReference type="EMBL" id="JAOTEM010000002">
    <property type="protein sequence ID" value="MCU7617312.1"/>
    <property type="molecule type" value="Genomic_DNA"/>
</dbReference>
<keyword evidence="2 4" id="KW-0479">Metal-binding</keyword>
<dbReference type="SUPFAM" id="SSF46626">
    <property type="entry name" value="Cytochrome c"/>
    <property type="match status" value="1"/>
</dbReference>
<dbReference type="PROSITE" id="PS51257">
    <property type="entry name" value="PROKAR_LIPOPROTEIN"/>
    <property type="match status" value="1"/>
</dbReference>
<name>A0ABT2W7T2_9FLAO</name>
<dbReference type="InterPro" id="IPR009056">
    <property type="entry name" value="Cyt_c-like_dom"/>
</dbReference>
<evidence type="ECO:0000259" key="6">
    <source>
        <dbReference type="PROSITE" id="PS51007"/>
    </source>
</evidence>
<keyword evidence="1 4" id="KW-0349">Heme</keyword>
<gene>
    <name evidence="7" type="ORF">NZ698_08880</name>
</gene>
<protein>
    <submittedName>
        <fullName evidence="7">Cytochrome C</fullName>
    </submittedName>
</protein>
<sequence length="97" mass="10446">MKKLIAAASFTAILLASCTPKASTTVAPTGPAVSTSEQLAQGKTIFENSCKRCHGLPDPTAYTSVQWVGIMNSMAPKAKLTDEQHQWVYDYVVSVKK</sequence>
<organism evidence="7 8">
    <name type="scientific">Chryseobacterium edaphi</name>
    <dbReference type="NCBI Taxonomy" id="2976532"/>
    <lineage>
        <taxon>Bacteria</taxon>
        <taxon>Pseudomonadati</taxon>
        <taxon>Bacteroidota</taxon>
        <taxon>Flavobacteriia</taxon>
        <taxon>Flavobacteriales</taxon>
        <taxon>Weeksellaceae</taxon>
        <taxon>Chryseobacterium group</taxon>
        <taxon>Chryseobacterium</taxon>
    </lineage>
</organism>
<dbReference type="Gene3D" id="1.10.760.10">
    <property type="entry name" value="Cytochrome c-like domain"/>
    <property type="match status" value="1"/>
</dbReference>
<reference evidence="8" key="1">
    <citation type="submission" date="2023-07" db="EMBL/GenBank/DDBJ databases">
        <title>Chryseobacterium sp. strain PBS4-4 Genome sequencing and assembly.</title>
        <authorList>
            <person name="Jung Y."/>
        </authorList>
    </citation>
    <scope>NUCLEOTIDE SEQUENCE [LARGE SCALE GENOMIC DNA]</scope>
    <source>
        <strain evidence="8">PBS4-4</strain>
    </source>
</reference>
<keyword evidence="5" id="KW-0732">Signal</keyword>
<feature type="chain" id="PRO_5046270871" evidence="5">
    <location>
        <begin position="23"/>
        <end position="97"/>
    </location>
</feature>
<feature type="signal peptide" evidence="5">
    <location>
        <begin position="1"/>
        <end position="22"/>
    </location>
</feature>
<evidence type="ECO:0000256" key="4">
    <source>
        <dbReference type="PROSITE-ProRule" id="PRU00433"/>
    </source>
</evidence>
<evidence type="ECO:0000256" key="3">
    <source>
        <dbReference type="ARBA" id="ARBA00023004"/>
    </source>
</evidence>
<proteinExistence type="predicted"/>
<dbReference type="RefSeq" id="WP_263002760.1">
    <property type="nucleotide sequence ID" value="NZ_JAOTEM010000002.1"/>
</dbReference>